<dbReference type="Proteomes" id="UP000655588">
    <property type="component" value="Unassembled WGS sequence"/>
</dbReference>
<keyword evidence="2" id="KW-1185">Reference proteome</keyword>
<proteinExistence type="predicted"/>
<gene>
    <name evidence="1" type="ORF">E2986_10771</name>
</gene>
<accession>A0A833SHH1</accession>
<evidence type="ECO:0000313" key="2">
    <source>
        <dbReference type="Proteomes" id="UP000655588"/>
    </source>
</evidence>
<name>A0A833SHH1_9HYME</name>
<protein>
    <submittedName>
        <fullName evidence="1">Uncharacterized protein</fullName>
    </submittedName>
</protein>
<comment type="caution">
    <text evidence="1">The sequence shown here is derived from an EMBL/GenBank/DDBJ whole genome shotgun (WGS) entry which is preliminary data.</text>
</comment>
<evidence type="ECO:0000313" key="1">
    <source>
        <dbReference type="EMBL" id="KAF3426828.1"/>
    </source>
</evidence>
<dbReference type="AlphaFoldDB" id="A0A833SHH1"/>
<organism evidence="1 2">
    <name type="scientific">Frieseomelitta varia</name>
    <dbReference type="NCBI Taxonomy" id="561572"/>
    <lineage>
        <taxon>Eukaryota</taxon>
        <taxon>Metazoa</taxon>
        <taxon>Ecdysozoa</taxon>
        <taxon>Arthropoda</taxon>
        <taxon>Hexapoda</taxon>
        <taxon>Insecta</taxon>
        <taxon>Pterygota</taxon>
        <taxon>Neoptera</taxon>
        <taxon>Endopterygota</taxon>
        <taxon>Hymenoptera</taxon>
        <taxon>Apocrita</taxon>
        <taxon>Aculeata</taxon>
        <taxon>Apoidea</taxon>
        <taxon>Anthophila</taxon>
        <taxon>Apidae</taxon>
        <taxon>Frieseomelitta</taxon>
    </lineage>
</organism>
<reference evidence="1" key="1">
    <citation type="submission" date="2019-11" db="EMBL/GenBank/DDBJ databases">
        <title>The nuclear and mitochondrial genomes of Frieseomelitta varia - a highly eusocial stingless bee (Meliponini) with a permanently sterile worker caste.</title>
        <authorList>
            <person name="Freitas F.C.P."/>
            <person name="Lourenco A.P."/>
            <person name="Nunes F.M.F."/>
            <person name="Paschoal A.R."/>
            <person name="Abreu F.C.P."/>
            <person name="Barbin F.O."/>
            <person name="Bataglia L."/>
            <person name="Cardoso-Junior C.A.M."/>
            <person name="Cervoni M.S."/>
            <person name="Silva S.R."/>
            <person name="Dalarmi F."/>
            <person name="Del Lama M.A."/>
            <person name="Depintor T.S."/>
            <person name="Ferreira K.M."/>
            <person name="Goria P.S."/>
            <person name="Jaskot M.C."/>
            <person name="Lago D.C."/>
            <person name="Luna-Lucena D."/>
            <person name="Moda L.M."/>
            <person name="Nascimento L."/>
            <person name="Pedrino M."/>
            <person name="Rabico F.O."/>
            <person name="Sanches F.C."/>
            <person name="Santos D.E."/>
            <person name="Santos C.G."/>
            <person name="Vieira J."/>
            <person name="Lopes T.F."/>
            <person name="Barchuk A.R."/>
            <person name="Hartfelder K."/>
            <person name="Simoes Z.L.P."/>
            <person name="Bitondi M.M.G."/>
            <person name="Pinheiro D.G."/>
        </authorList>
    </citation>
    <scope>NUCLEOTIDE SEQUENCE</scope>
    <source>
        <strain evidence="1">USP_RPSP 00005682</strain>
        <tissue evidence="1">Whole individual</tissue>
    </source>
</reference>
<dbReference type="EMBL" id="WNWW01000288">
    <property type="protein sequence ID" value="KAF3426828.1"/>
    <property type="molecule type" value="Genomic_DNA"/>
</dbReference>
<sequence length="81" mass="9814">MLQVCNAINVYDAIKFPQIYFRRKWRKDKRLLRQLRKGNPKFLAWRKACPDLEARVVPLPAPTGGENRHQFFWRIDILLKY</sequence>